<dbReference type="Proteomes" id="UP000516314">
    <property type="component" value="Chromosome 5"/>
</dbReference>
<evidence type="ECO:0000256" key="1">
    <source>
        <dbReference type="SAM" id="MobiDB-lite"/>
    </source>
</evidence>
<dbReference type="AlphaFoldDB" id="A0A178UHN8"/>
<evidence type="ECO:0000313" key="7">
    <source>
        <dbReference type="Proteomes" id="UP000516314"/>
    </source>
</evidence>
<reference evidence="5" key="1">
    <citation type="journal article" date="2016" name="Proc. Natl. Acad. Sci. U.S.A.">
        <title>Chromosome-level assembly of Arabidopsis thaliana Ler reveals the extent of translocation and inversion polymorphisms.</title>
        <authorList>
            <person name="Zapata L."/>
            <person name="Ding J."/>
            <person name="Willing E.M."/>
            <person name="Hartwig B."/>
            <person name="Bezdan D."/>
            <person name="Jiao W.B."/>
            <person name="Patel V."/>
            <person name="Velikkakam James G."/>
            <person name="Koornneef M."/>
            <person name="Ossowski S."/>
            <person name="Schneeberger K."/>
        </authorList>
    </citation>
    <scope>NUCLEOTIDE SEQUENCE [LARGE SCALE GENOMIC DNA]</scope>
    <source>
        <strain evidence="5">cv. Landsberg erecta</strain>
    </source>
</reference>
<protein>
    <submittedName>
        <fullName evidence="2">(thale cress) hypothetical protein</fullName>
    </submittedName>
</protein>
<dbReference type="EMBL" id="LR881470">
    <property type="protein sequence ID" value="CAD5334705.1"/>
    <property type="molecule type" value="Genomic_DNA"/>
</dbReference>
<reference evidence="4 6" key="3">
    <citation type="submission" date="2019-11" db="EMBL/GenBank/DDBJ databases">
        <authorList>
            <person name="Jiao W.-B."/>
            <person name="Schneeberger K."/>
        </authorList>
    </citation>
    <scope>NUCLEOTIDE SEQUENCE [LARGE SCALE GENOMIC DNA]</scope>
    <source>
        <strain evidence="6">cv. An-1</strain>
    </source>
</reference>
<dbReference type="PANTHER" id="PTHR34212">
    <property type="entry name" value="OS02G0104200 PROTEIN"/>
    <property type="match status" value="1"/>
</dbReference>
<dbReference type="ExpressionAtlas" id="A0A178UHN8">
    <property type="expression patterns" value="baseline and differential"/>
</dbReference>
<evidence type="ECO:0000313" key="6">
    <source>
        <dbReference type="Proteomes" id="UP000426265"/>
    </source>
</evidence>
<feature type="compositionally biased region" description="Basic and acidic residues" evidence="1">
    <location>
        <begin position="76"/>
        <end position="100"/>
    </location>
</feature>
<dbReference type="Proteomes" id="UP000426265">
    <property type="component" value="Unassembled WGS sequence"/>
</dbReference>
<feature type="region of interest" description="Disordered" evidence="1">
    <location>
        <begin position="1"/>
        <end position="26"/>
    </location>
</feature>
<name>A0A178UHN8_ARATH</name>
<evidence type="ECO:0000313" key="5">
    <source>
        <dbReference type="Proteomes" id="UP000078284"/>
    </source>
</evidence>
<organism evidence="3 5">
    <name type="scientific">Arabidopsis thaliana</name>
    <name type="common">Mouse-ear cress</name>
    <dbReference type="NCBI Taxonomy" id="3702"/>
    <lineage>
        <taxon>Eukaryota</taxon>
        <taxon>Viridiplantae</taxon>
        <taxon>Streptophyta</taxon>
        <taxon>Embryophyta</taxon>
        <taxon>Tracheophyta</taxon>
        <taxon>Spermatophyta</taxon>
        <taxon>Magnoliopsida</taxon>
        <taxon>eudicotyledons</taxon>
        <taxon>Gunneridae</taxon>
        <taxon>Pentapetalae</taxon>
        <taxon>rosids</taxon>
        <taxon>malvids</taxon>
        <taxon>Brassicales</taxon>
        <taxon>Brassicaceae</taxon>
        <taxon>Camelineae</taxon>
        <taxon>Arabidopsis</taxon>
    </lineage>
</organism>
<proteinExistence type="predicted"/>
<evidence type="ECO:0000313" key="4">
    <source>
        <dbReference type="EMBL" id="VYS70127.1"/>
    </source>
</evidence>
<evidence type="ECO:0000313" key="2">
    <source>
        <dbReference type="EMBL" id="CAD5334705.1"/>
    </source>
</evidence>
<sequence length="361" mass="41084">MDSSSSMCKQAQPIVRKARKKKVKGVVDPIKQAEKKNRRLEKAIATSAAIRAELEKKKQMKKEGQLEAADEEDSADAAKKKQEREELERIKQAENKKNRLEKSIATSAAIMAELEKKKLRKLEEQKRLAEEGAAIAEKKKRRLEKAIATTAAIRAELEKKKQMKKEGQLDAAVEEDSAYAAKKKQEREELERIKQAERKKRRIEKSIATSAAIRAELEKKKLRKLEEQRRLDEEGAAIAEAVALHVLLGEDCDDSYRNTLNQETGFKPWDYTTKINLFSGGINIFFPHQRCSSYAVHDNNRTRDSNWSSVSYEPFARGWDNNNNNNMGISADLFATQAVSSLQISENTDVDAIVFNGMFRR</sequence>
<feature type="compositionally biased region" description="Basic and acidic residues" evidence="1">
    <location>
        <begin position="56"/>
        <end position="65"/>
    </location>
</feature>
<dbReference type="EMBL" id="CACRSJ010000110">
    <property type="protein sequence ID" value="VYS70127.1"/>
    <property type="molecule type" value="Genomic_DNA"/>
</dbReference>
<evidence type="ECO:0000313" key="3">
    <source>
        <dbReference type="EMBL" id="OAO92714.1"/>
    </source>
</evidence>
<dbReference type="EMBL" id="LUHQ01000005">
    <property type="protein sequence ID" value="OAO92714.1"/>
    <property type="molecule type" value="Genomic_DNA"/>
</dbReference>
<dbReference type="PANTHER" id="PTHR34212:SF1">
    <property type="entry name" value="OS06G0106900 PROTEIN"/>
    <property type="match status" value="1"/>
</dbReference>
<reference evidence="2 7" key="4">
    <citation type="submission" date="2020-09" db="EMBL/GenBank/DDBJ databases">
        <authorList>
            <person name="Ashkenazy H."/>
        </authorList>
    </citation>
    <scope>NUCLEOTIDE SEQUENCE [LARGE SCALE GENOMIC DNA]</scope>
    <source>
        <strain evidence="7">cv. Cdm-0</strain>
    </source>
</reference>
<accession>A0A178UHN8</accession>
<reference evidence="3" key="2">
    <citation type="submission" date="2016-03" db="EMBL/GenBank/DDBJ databases">
        <title>Full-length assembly of Arabidopsis thaliana Ler reveals the complement of translocations and inversions.</title>
        <authorList>
            <person name="Zapata L."/>
            <person name="Schneeberger K."/>
            <person name="Ossowski S."/>
        </authorList>
    </citation>
    <scope>NUCLEOTIDE SEQUENCE [LARGE SCALE GENOMIC DNA]</scope>
    <source>
        <tissue evidence="3">Leaf</tissue>
    </source>
</reference>
<feature type="region of interest" description="Disordered" evidence="1">
    <location>
        <begin position="56"/>
        <end position="100"/>
    </location>
</feature>
<gene>
    <name evidence="3" type="ordered locus">AXX17_At5g51440</name>
    <name evidence="4" type="ORF">AN1_LOCUS25512</name>
    <name evidence="2" type="ORF">AT9943_LOCUS21992</name>
</gene>
<dbReference type="Proteomes" id="UP000078284">
    <property type="component" value="Chromosome 5"/>
</dbReference>